<dbReference type="Gene3D" id="2.40.50.100">
    <property type="match status" value="1"/>
</dbReference>
<evidence type="ECO:0000313" key="3">
    <source>
        <dbReference type="EMBL" id="QIR75739.1"/>
    </source>
</evidence>
<dbReference type="EMBL" id="CP039734">
    <property type="protein sequence ID" value="QIR75739.1"/>
    <property type="molecule type" value="Genomic_DNA"/>
</dbReference>
<dbReference type="KEGG" id="sulj:SJPD1_2575"/>
<protein>
    <submittedName>
        <fullName evidence="3">TOBE domain-containing protein</fullName>
    </submittedName>
    <submittedName>
        <fullName evidence="2">TOBE family protein</fullName>
    </submittedName>
</protein>
<organism evidence="2 4">
    <name type="scientific">Sulfurospirillum diekertiae</name>
    <dbReference type="NCBI Taxonomy" id="1854492"/>
    <lineage>
        <taxon>Bacteria</taxon>
        <taxon>Pseudomonadati</taxon>
        <taxon>Campylobacterota</taxon>
        <taxon>Epsilonproteobacteria</taxon>
        <taxon>Campylobacterales</taxon>
        <taxon>Sulfurospirillaceae</taxon>
        <taxon>Sulfurospirillum</taxon>
    </lineage>
</organism>
<dbReference type="InterPro" id="IPR008995">
    <property type="entry name" value="Mo/tungstate-bd_C_term_dom"/>
</dbReference>
<dbReference type="RefSeq" id="WP_096047483.1">
    <property type="nucleotide sequence ID" value="NZ_CP023275.1"/>
</dbReference>
<dbReference type="Pfam" id="PF03459">
    <property type="entry name" value="TOBE"/>
    <property type="match status" value="1"/>
</dbReference>
<evidence type="ECO:0000313" key="5">
    <source>
        <dbReference type="Proteomes" id="UP000502831"/>
    </source>
</evidence>
<reference evidence="3" key="5">
    <citation type="submission" date="2020-08" db="EMBL/GenBank/DDBJ databases">
        <authorList>
            <person name="Yang Y."/>
            <person name="Huo L."/>
            <person name="Yan J."/>
        </authorList>
    </citation>
    <scope>NUCLEOTIDE SEQUENCE</scope>
    <source>
        <strain evidence="3">ACSDCE</strain>
    </source>
</reference>
<feature type="domain" description="Transport-associated OB type 1" evidence="1">
    <location>
        <begin position="5"/>
        <end position="66"/>
    </location>
</feature>
<dbReference type="SUPFAM" id="SSF50331">
    <property type="entry name" value="MOP-like"/>
    <property type="match status" value="1"/>
</dbReference>
<proteinExistence type="predicted"/>
<dbReference type="OrthoDB" id="122515at2"/>
<sequence>MKYGARNEIIATVKKIKKGEVMCQVDVGDIIANKMSSVMTMESIEEMGLKEGDKVKVIVKAVNVLLIKE</sequence>
<reference evidence="4" key="2">
    <citation type="submission" date="2017-09" db="EMBL/GenBank/DDBJ databases">
        <title>The complete genome of Sulfurospirillum sp. JPD-1.</title>
        <authorList>
            <person name="Goris T."/>
        </authorList>
    </citation>
    <scope>NUCLEOTIDE SEQUENCE [LARGE SCALE GENOMIC DNA]</scope>
    <source>
        <strain evidence="4">JPD-1</strain>
    </source>
</reference>
<reference evidence="2" key="3">
    <citation type="submission" date="2017-09" db="EMBL/GenBank/DDBJ databases">
        <authorList>
            <person name="Goris T."/>
        </authorList>
    </citation>
    <scope>NUCLEOTIDE SEQUENCE</scope>
    <source>
        <strain evidence="2">JPD-1</strain>
    </source>
</reference>
<reference evidence="2" key="4">
    <citation type="journal article" date="2020" name="MicrobiologyOpen">
        <title>Tetrachloroethene respiration in Sulfurospirillum species is regulated by a two-component system as unraveled by comparative genomics, transcriptomics, and regulator binding studies.</title>
        <authorList>
            <person name="Esken J."/>
            <person name="Goris T."/>
            <person name="Gadkari J."/>
            <person name="Bischler T."/>
            <person name="Forstner K.U."/>
            <person name="Sharma C.M."/>
            <person name="Diekert G."/>
            <person name="Schubert T."/>
        </authorList>
    </citation>
    <scope>NUCLEOTIDE SEQUENCE</scope>
    <source>
        <strain evidence="2">JPD-1</strain>
    </source>
</reference>
<accession>A0A6G9VTP1</accession>
<dbReference type="InterPro" id="IPR005116">
    <property type="entry name" value="Transp-assoc_OB_typ1"/>
</dbReference>
<evidence type="ECO:0000313" key="2">
    <source>
        <dbReference type="EMBL" id="ATB70669.1"/>
    </source>
</evidence>
<accession>A0A290HZ87</accession>
<name>A0A290HZ87_9BACT</name>
<dbReference type="EMBL" id="CP023275">
    <property type="protein sequence ID" value="ATB70669.1"/>
    <property type="molecule type" value="Genomic_DNA"/>
</dbReference>
<dbReference type="Proteomes" id="UP000502831">
    <property type="component" value="Chromosome"/>
</dbReference>
<reference evidence="3 5" key="1">
    <citation type="journal article" date="2017" name="Environ. Sci. Technol.">
        <title>Organohalide Respiration with Chlorinated Ethenes under Low pH Conditions.</title>
        <authorList>
            <person name="Yang Y."/>
            <person name="Capiro N.L."/>
            <person name="Marcet T.F."/>
            <person name="Yan J."/>
            <person name="Pennell K.D."/>
            <person name="Loffler F.E."/>
        </authorList>
    </citation>
    <scope>NUCLEOTIDE SEQUENCE [LARGE SCALE GENOMIC DNA]</scope>
    <source>
        <strain evidence="3 5">ACSDCE</strain>
    </source>
</reference>
<dbReference type="Proteomes" id="UP000217349">
    <property type="component" value="Chromosome"/>
</dbReference>
<evidence type="ECO:0000313" key="4">
    <source>
        <dbReference type="Proteomes" id="UP000217349"/>
    </source>
</evidence>
<gene>
    <name evidence="3" type="ORF">FA584_05750</name>
    <name evidence="2" type="ORF">SJPD1_2575</name>
</gene>
<dbReference type="AlphaFoldDB" id="A0A290HZ87"/>
<evidence type="ECO:0000259" key="1">
    <source>
        <dbReference type="Pfam" id="PF03459"/>
    </source>
</evidence>